<dbReference type="AlphaFoldDB" id="A0A698FAR3"/>
<dbReference type="Pfam" id="PF02040">
    <property type="entry name" value="ArsB"/>
    <property type="match status" value="1"/>
</dbReference>
<feature type="transmembrane region" description="Helical" evidence="6">
    <location>
        <begin position="359"/>
        <end position="384"/>
    </location>
</feature>
<keyword evidence="5 6" id="KW-0472">Membrane</keyword>
<dbReference type="PANTHER" id="PTHR43302:SF5">
    <property type="entry name" value="TRANSPORTER ARSB-RELATED"/>
    <property type="match status" value="1"/>
</dbReference>
<name>A0A698FAR3_CAMJU</name>
<feature type="transmembrane region" description="Helical" evidence="6">
    <location>
        <begin position="396"/>
        <end position="420"/>
    </location>
</feature>
<feature type="transmembrane region" description="Helical" evidence="6">
    <location>
        <begin position="60"/>
        <end position="79"/>
    </location>
</feature>
<evidence type="ECO:0000256" key="3">
    <source>
        <dbReference type="ARBA" id="ARBA00022692"/>
    </source>
</evidence>
<dbReference type="GO" id="GO:0015105">
    <property type="term" value="F:arsenite transmembrane transporter activity"/>
    <property type="evidence" value="ECO:0007669"/>
    <property type="project" value="InterPro"/>
</dbReference>
<feature type="transmembrane region" description="Helical" evidence="6">
    <location>
        <begin position="282"/>
        <end position="301"/>
    </location>
</feature>
<protein>
    <submittedName>
        <fullName evidence="7">Arsenic transporter</fullName>
    </submittedName>
</protein>
<dbReference type="PRINTS" id="PR00758">
    <property type="entry name" value="ARSENICPUMP"/>
</dbReference>
<feature type="transmembrane region" description="Helical" evidence="6">
    <location>
        <begin position="321"/>
        <end position="338"/>
    </location>
</feature>
<keyword evidence="2" id="KW-1003">Cell membrane</keyword>
<organism evidence="7">
    <name type="scientific">Campylobacter jejuni</name>
    <dbReference type="NCBI Taxonomy" id="197"/>
    <lineage>
        <taxon>Bacteria</taxon>
        <taxon>Pseudomonadati</taxon>
        <taxon>Campylobacterota</taxon>
        <taxon>Epsilonproteobacteria</taxon>
        <taxon>Campylobacterales</taxon>
        <taxon>Campylobacteraceae</taxon>
        <taxon>Campylobacter</taxon>
    </lineage>
</organism>
<dbReference type="GO" id="GO:0005886">
    <property type="term" value="C:plasma membrane"/>
    <property type="evidence" value="ECO:0007669"/>
    <property type="project" value="UniProtKB-SubCell"/>
</dbReference>
<evidence type="ECO:0000256" key="2">
    <source>
        <dbReference type="ARBA" id="ARBA00022475"/>
    </source>
</evidence>
<comment type="caution">
    <text evidence="7">The sequence shown here is derived from an EMBL/GenBank/DDBJ whole genome shotgun (WGS) entry which is preliminary data.</text>
</comment>
<keyword evidence="3 6" id="KW-0812">Transmembrane</keyword>
<gene>
    <name evidence="7" type="ORF">F2N06_00830</name>
</gene>
<evidence type="ECO:0000313" key="7">
    <source>
        <dbReference type="EMBL" id="ECV9656558.1"/>
    </source>
</evidence>
<feature type="transmembrane region" description="Helical" evidence="6">
    <location>
        <begin position="99"/>
        <end position="114"/>
    </location>
</feature>
<reference evidence="7" key="1">
    <citation type="submission" date="2019-09" db="EMBL/GenBank/DDBJ databases">
        <authorList>
            <consortium name="GenomeTrakr network: Whole genome sequencing for foodborne pathogen traceback"/>
        </authorList>
    </citation>
    <scope>NUCLEOTIDE SEQUENCE [LARGE SCALE GENOMIC DNA]</scope>
    <source>
        <strain evidence="7">TTU_583</strain>
    </source>
</reference>
<evidence type="ECO:0000256" key="1">
    <source>
        <dbReference type="ARBA" id="ARBA00004651"/>
    </source>
</evidence>
<keyword evidence="4 6" id="KW-1133">Transmembrane helix</keyword>
<feature type="transmembrane region" description="Helical" evidence="6">
    <location>
        <begin position="186"/>
        <end position="206"/>
    </location>
</feature>
<comment type="subcellular location">
    <subcellularLocation>
        <location evidence="1">Cell membrane</location>
        <topology evidence="1">Multi-pass membrane protein</topology>
    </subcellularLocation>
</comment>
<dbReference type="PANTHER" id="PTHR43302">
    <property type="entry name" value="TRANSPORTER ARSB-RELATED"/>
    <property type="match status" value="1"/>
</dbReference>
<evidence type="ECO:0000256" key="4">
    <source>
        <dbReference type="ARBA" id="ARBA00022989"/>
    </source>
</evidence>
<accession>A0A698FAR3</accession>
<evidence type="ECO:0000256" key="5">
    <source>
        <dbReference type="ARBA" id="ARBA00023136"/>
    </source>
</evidence>
<feature type="transmembrane region" description="Helical" evidence="6">
    <location>
        <begin position="250"/>
        <end position="270"/>
    </location>
</feature>
<dbReference type="InterPro" id="IPR000802">
    <property type="entry name" value="Arsenical_pump_ArsB"/>
</dbReference>
<evidence type="ECO:0000256" key="6">
    <source>
        <dbReference type="SAM" id="Phobius"/>
    </source>
</evidence>
<sequence>MLASVIFLITLILLFWRPWNLPLWLIAIFGALFVFIFKLVDLEDASFVFDLVWDSSLTLVGLIILSFSLEVLGFFNFVAVRILHFSKVKNFHTIHTKKLMLFMLVFVFCLSALFGNDGAILIITPIVLALFSTLKNYKESTILSAFLLSVSFLCDASSNALIISNLTNIITANYFNFDFLEFAKTMFLPNLFVLFSTIIMVFLIFAKVLPKELEINILANDCISVKLFIFCIIYLVFFVSSFFIGEFYNLNVSFFAIGGALLFWLFVCFLKKKEALKIIKNVPWGIFAFSFGLYMVVFALHKVGISNVLISVYDILAQNKIAAIFGTGFISAFLSSIFNNLPMALIGDLALKNFHQSMVYAHLLGVNIGPKLTPIGSLATLLWLGILAKKGIEISFWKYCKFGFLITLPVLACSLFGLILQY</sequence>
<proteinExistence type="predicted"/>
<dbReference type="EMBL" id="AAKUWM010000001">
    <property type="protein sequence ID" value="ECV9656558.1"/>
    <property type="molecule type" value="Genomic_DNA"/>
</dbReference>
<dbReference type="CDD" id="cd01118">
    <property type="entry name" value="ArsB_permease"/>
    <property type="match status" value="1"/>
</dbReference>
<feature type="transmembrane region" description="Helical" evidence="6">
    <location>
        <begin position="227"/>
        <end position="244"/>
    </location>
</feature>
<feature type="transmembrane region" description="Helical" evidence="6">
    <location>
        <begin position="21"/>
        <end position="40"/>
    </location>
</feature>